<evidence type="ECO:0000313" key="2">
    <source>
        <dbReference type="Proteomes" id="UP001159364"/>
    </source>
</evidence>
<reference evidence="1 2" key="1">
    <citation type="submission" date="2021-09" db="EMBL/GenBank/DDBJ databases">
        <title>Genomic insights and catalytic innovation underlie evolution of tropane alkaloids biosynthesis.</title>
        <authorList>
            <person name="Wang Y.-J."/>
            <person name="Tian T."/>
            <person name="Huang J.-P."/>
            <person name="Huang S.-X."/>
        </authorList>
    </citation>
    <scope>NUCLEOTIDE SEQUENCE [LARGE SCALE GENOMIC DNA]</scope>
    <source>
        <strain evidence="1">KIB-2018</strain>
        <tissue evidence="1">Leaf</tissue>
    </source>
</reference>
<protein>
    <submittedName>
        <fullName evidence="1">Uncharacterized protein</fullName>
    </submittedName>
</protein>
<sequence>MSSDLVGNEELEVRKVSRKPKIVLPKCVRDEIAEKWNVLVAEEERGQLKVVSRFNSPPSTGNIDSLITKDLESYVTGEKN</sequence>
<keyword evidence="2" id="KW-1185">Reference proteome</keyword>
<name>A0AAV8U0W2_9ROSI</name>
<accession>A0AAV8U0W2</accession>
<dbReference type="Proteomes" id="UP001159364">
    <property type="component" value="Linkage Group LG02"/>
</dbReference>
<evidence type="ECO:0000313" key="1">
    <source>
        <dbReference type="EMBL" id="KAJ8772911.1"/>
    </source>
</evidence>
<dbReference type="AlphaFoldDB" id="A0AAV8U0W2"/>
<dbReference type="EMBL" id="JAIWQS010000002">
    <property type="protein sequence ID" value="KAJ8772911.1"/>
    <property type="molecule type" value="Genomic_DNA"/>
</dbReference>
<proteinExistence type="predicted"/>
<gene>
    <name evidence="1" type="ORF">K2173_028088</name>
</gene>
<organism evidence="1 2">
    <name type="scientific">Erythroxylum novogranatense</name>
    <dbReference type="NCBI Taxonomy" id="1862640"/>
    <lineage>
        <taxon>Eukaryota</taxon>
        <taxon>Viridiplantae</taxon>
        <taxon>Streptophyta</taxon>
        <taxon>Embryophyta</taxon>
        <taxon>Tracheophyta</taxon>
        <taxon>Spermatophyta</taxon>
        <taxon>Magnoliopsida</taxon>
        <taxon>eudicotyledons</taxon>
        <taxon>Gunneridae</taxon>
        <taxon>Pentapetalae</taxon>
        <taxon>rosids</taxon>
        <taxon>fabids</taxon>
        <taxon>Malpighiales</taxon>
        <taxon>Erythroxylaceae</taxon>
        <taxon>Erythroxylum</taxon>
    </lineage>
</organism>
<comment type="caution">
    <text evidence="1">The sequence shown here is derived from an EMBL/GenBank/DDBJ whole genome shotgun (WGS) entry which is preliminary data.</text>
</comment>